<evidence type="ECO:0000313" key="3">
    <source>
        <dbReference type="EMBL" id="CAE7263022.1"/>
    </source>
</evidence>
<evidence type="ECO:0000313" key="4">
    <source>
        <dbReference type="Proteomes" id="UP000601435"/>
    </source>
</evidence>
<comment type="caution">
    <text evidence="3">The sequence shown here is derived from an EMBL/GenBank/DDBJ whole genome shotgun (WGS) entry which is preliminary data.</text>
</comment>
<dbReference type="OrthoDB" id="10252509at2759"/>
<dbReference type="InterPro" id="IPR040892">
    <property type="entry name" value="RPN1_N"/>
</dbReference>
<proteinExistence type="predicted"/>
<keyword evidence="1" id="KW-0677">Repeat</keyword>
<dbReference type="EMBL" id="CAJNJA010010835">
    <property type="protein sequence ID" value="CAE7263022.1"/>
    <property type="molecule type" value="Genomic_DNA"/>
</dbReference>
<keyword evidence="4" id="KW-1185">Reference proteome</keyword>
<dbReference type="Proteomes" id="UP000601435">
    <property type="component" value="Unassembled WGS sequence"/>
</dbReference>
<reference evidence="3" key="1">
    <citation type="submission" date="2021-02" db="EMBL/GenBank/DDBJ databases">
        <authorList>
            <person name="Dougan E. K."/>
            <person name="Rhodes N."/>
            <person name="Thang M."/>
            <person name="Chan C."/>
        </authorList>
    </citation>
    <scope>NUCLEOTIDE SEQUENCE</scope>
</reference>
<protein>
    <submittedName>
        <fullName evidence="3">RPN1B protein</fullName>
    </submittedName>
</protein>
<name>A0A812MAX8_9DINO</name>
<feature type="non-terminal residue" evidence="3">
    <location>
        <position position="1"/>
    </location>
</feature>
<sequence length="230" mass="25779">MSLSKQDSDQGVAKMAMEAMVKELKESTSSMTSVPKPLKFLRPHYSTLTEHYAKMPANDLKRFFADVLSILSTTMQKEGSRQALKYRLEGTKEGLTSWGHEYIRNIAGEIGEEFKERTDKGTDVGDLLALVEEIVPFNMQHNAEVDAVDLLCEVDQVQTIEKLCEEPSFIRVCLYLQGLANFAATQADKVMYLNVCMNLYLKYKEYVGALRIALKLNDAKAVAAVFGACE</sequence>
<accession>A0A812MAX8</accession>
<feature type="domain" description="RPN1 N-terminal" evidence="2">
    <location>
        <begin position="6"/>
        <end position="230"/>
    </location>
</feature>
<dbReference type="PANTHER" id="PTHR10943:SF1">
    <property type="entry name" value="26S PROTEASOME NON-ATPASE REGULATORY SUBUNIT 2"/>
    <property type="match status" value="1"/>
</dbReference>
<gene>
    <name evidence="3" type="primary">RPN1B</name>
    <name evidence="3" type="ORF">SNEC2469_LOCUS6076</name>
</gene>
<organism evidence="3 4">
    <name type="scientific">Symbiodinium necroappetens</name>
    <dbReference type="NCBI Taxonomy" id="1628268"/>
    <lineage>
        <taxon>Eukaryota</taxon>
        <taxon>Sar</taxon>
        <taxon>Alveolata</taxon>
        <taxon>Dinophyceae</taxon>
        <taxon>Suessiales</taxon>
        <taxon>Symbiodiniaceae</taxon>
        <taxon>Symbiodinium</taxon>
    </lineage>
</organism>
<evidence type="ECO:0000256" key="1">
    <source>
        <dbReference type="ARBA" id="ARBA00022737"/>
    </source>
</evidence>
<dbReference type="Pfam" id="PF17781">
    <property type="entry name" value="RPN1_RPN2_N"/>
    <property type="match status" value="1"/>
</dbReference>
<dbReference type="AlphaFoldDB" id="A0A812MAX8"/>
<dbReference type="GO" id="GO:0043161">
    <property type="term" value="P:proteasome-mediated ubiquitin-dependent protein catabolic process"/>
    <property type="evidence" value="ECO:0007669"/>
    <property type="project" value="TreeGrafter"/>
</dbReference>
<dbReference type="GO" id="GO:0008540">
    <property type="term" value="C:proteasome regulatory particle, base subcomplex"/>
    <property type="evidence" value="ECO:0007669"/>
    <property type="project" value="TreeGrafter"/>
</dbReference>
<evidence type="ECO:0000259" key="2">
    <source>
        <dbReference type="Pfam" id="PF17781"/>
    </source>
</evidence>
<dbReference type="GO" id="GO:0034515">
    <property type="term" value="C:proteasome storage granule"/>
    <property type="evidence" value="ECO:0007669"/>
    <property type="project" value="TreeGrafter"/>
</dbReference>
<dbReference type="GO" id="GO:0005634">
    <property type="term" value="C:nucleus"/>
    <property type="evidence" value="ECO:0007669"/>
    <property type="project" value="TreeGrafter"/>
</dbReference>
<dbReference type="PANTHER" id="PTHR10943">
    <property type="entry name" value="26S PROTEASOME NON-ATPASE REGULATORY SUBUNIT"/>
    <property type="match status" value="1"/>
</dbReference>